<dbReference type="Proteomes" id="UP000288983">
    <property type="component" value="Unassembled WGS sequence"/>
</dbReference>
<accession>A0A443ZJT0</accession>
<dbReference type="EMBL" id="QJRG01000048">
    <property type="protein sequence ID" value="RWU19067.1"/>
    <property type="molecule type" value="Genomic_DNA"/>
</dbReference>
<dbReference type="RefSeq" id="WP_128325551.1">
    <property type="nucleotide sequence ID" value="NZ_QJRG01000048.1"/>
</dbReference>
<sequence>MTISFAPDPMPDLPAITIAAGFLPPTLTDSFDLMQVSAGVFLWDNGDAVLLERLQTLAMSVAQVQIEQEHTDTWDFLLALQGRVDLEIDLSFEAEIPDAAWHFCLMAAHNALLGATTEVPVSASEEPHGSNPLPLVSLRGELIQAAAKGTFAQGLVKAGVFICDEVLPDRMPNLQQAAEAVAGQLALNEIVHAEDFVRELQRRIDVDITACMETDPPGIDALVFLMAAHNALNSLLAYALIPMPFKADDWAGPQADDPVSPGDDTVALYPRGDEPVLLTADEQQAGALVGKALEVMASFFGALELPLRERLSTLYATPRLSTQGLARIVDDTKLQLNAALTALAGYTVEVDSLEIHTARTGKTAVSGRLWAWLSHGTPRSLAPPQLNRDAYDFVMNSWTTLNGAPFTKADGSTVTVNEIVRIGRDLDIGQVIADKCEQWAREDDVAEGIAQEAQANFEITLLNALKSDRISTGQYGQLLASAGVSVPGYTDGNPMPYGNQHLRIEAHELPVFGLRTRKANYIYAATEPEGRLFIADLDKNISAVDVFMEAFRGDLWLTRQRRDGWSWSLLGPAAQQAVMAKLPQPLPDQPAKNRPATAHWTAQGVYASKADYDRKASEVNLTVPYAIRQSTAIHALEVARPTWRPPFISMLAHSRRAFIASQVKEHFTPNQQSSLTHALRIGSEYVSFVLDVLLIAVPGKVKFPGRALLFKAMLLKQLAIDLPTSVVKSKWDEAGEALVDFFETVLEMGATRKAGTLARSRLDKLNRALLPDRHGDTGHSTDIPLTEPALMLRGMLPPALQVLKDADLSEILRQSAVSAAELSAMRTAQAPMRMELAVEASLAMNRVLRAQATLTLGTPRYRELPSTVEWPIVGLLSQHLDICITVQGPDGMSLRRFEPASGSLMPGSAAGKPEMVLTRYGNWHFSEGSENRNGAISNSLFYYVQPAPAGARPGDRVAQTDRLRETVAELLLVPEIEHAFARAIHHGARPRASVQATDGMLLAVSVEGKDTVDPGRLTGGATRWISAESERRVPDANSIENFNKARLQHDLALLNGGFGLSASPALTQSAESLYLSGLLDLFNGTPGMDVAVRVVTAGRSVAVWGNEGASQVLVLERRGVVDAHDYLGRLDARDSVSPAAQSANPLSELLLRLMSDTARDTLAINITEPHVLTRRVMDRVLSVRALSPTQGGLRGFDVTPQAGLATYVQTVTLTVSPEADGLARHEAKVWLEWGHGALEVRAEGEAWRVLSAAGGAGPLMLRSYGEWRILQEPIATLETLGGASVQDAPLLAKLNQMQIREPSARVYHVWADDSVEGGSYIAFRGSNAAYYRVRTAEAGAAELEVVRADGSGGGVWVRQGPSGVWEAARTLLGGMPDEEQVVLWRPQGALAPRPIPTGFGLQDSNYAARFRIGAGSHKAQNRFYPFVCPRGQQDVYNSRLSNSDAILSHRSSTANIATKVEVFSNQWGMPLDITSLPFFDMPGKISTEVRLVNGALIADLIGKRVAGQPVVRRILEPMAGSGFYSNYARAVGFTGAMQVNDVNPLVYLTQREIVEQPDQVKHYIESIKANLAALAYEGTGMRFDSIDLKKQFATRAEAEVFMTSEAASRIREDMKNYFYRLIDTHFVMTPAGIGVRSTLPENEARAFLAAAFYLMQYNSARHAAVRINSLGRIDLPMSSVVRDRQFVSLLYNGIANIDHLNYLSHLHTAQGESSVFTNYNGWEMFDPIDGTTKDGDLAIVSGHFSDNYLTEAQFMEKVTNHVVPFVNQGGRVVIINTHSLYKAEAFSELGFQVFEIRTPSTGYLLAVNTQVVTDVGLAVN</sequence>
<protein>
    <submittedName>
        <fullName evidence="1">Uncharacterized protein</fullName>
    </submittedName>
</protein>
<reference evidence="1 2" key="1">
    <citation type="submission" date="2018-06" db="EMBL/GenBank/DDBJ databases">
        <title>Bacteria isolated from soil of Wuhan.</title>
        <authorList>
            <person name="Wei X."/>
            <person name="Chunhua H."/>
        </authorList>
    </citation>
    <scope>NUCLEOTIDE SEQUENCE [LARGE SCALE GENOMIC DNA]</scope>
    <source>
        <strain evidence="2">xwS2</strain>
    </source>
</reference>
<gene>
    <name evidence="1" type="ORF">DM813_22380</name>
</gene>
<name>A0A443ZJT0_9PSED</name>
<proteinExistence type="predicted"/>
<comment type="caution">
    <text evidence="1">The sequence shown here is derived from an EMBL/GenBank/DDBJ whole genome shotgun (WGS) entry which is preliminary data.</text>
</comment>
<evidence type="ECO:0000313" key="1">
    <source>
        <dbReference type="EMBL" id="RWU19067.1"/>
    </source>
</evidence>
<evidence type="ECO:0000313" key="2">
    <source>
        <dbReference type="Proteomes" id="UP000288983"/>
    </source>
</evidence>
<organism evidence="1 2">
    <name type="scientific">Pseudomonas alkylphenolica</name>
    <dbReference type="NCBI Taxonomy" id="237609"/>
    <lineage>
        <taxon>Bacteria</taxon>
        <taxon>Pseudomonadati</taxon>
        <taxon>Pseudomonadota</taxon>
        <taxon>Gammaproteobacteria</taxon>
        <taxon>Pseudomonadales</taxon>
        <taxon>Pseudomonadaceae</taxon>
        <taxon>Pseudomonas</taxon>
    </lineage>
</organism>
<dbReference type="OrthoDB" id="5489595at2"/>